<gene>
    <name evidence="3" type="ORF">A2Z86_12175</name>
</gene>
<reference evidence="3 4" key="1">
    <citation type="journal article" date="2016" name="Nat. Commun.">
        <title>Thousands of microbial genomes shed light on interconnected biogeochemical processes in an aquifer system.</title>
        <authorList>
            <person name="Anantharaman K."/>
            <person name="Brown C.T."/>
            <person name="Hug L.A."/>
            <person name="Sharon I."/>
            <person name="Castelle C.J."/>
            <person name="Probst A.J."/>
            <person name="Thomas B.C."/>
            <person name="Singh A."/>
            <person name="Wilkins M.J."/>
            <person name="Karaoz U."/>
            <person name="Brodie E.L."/>
            <person name="Williams K.H."/>
            <person name="Hubbard S.S."/>
            <person name="Banfield J.F."/>
        </authorList>
    </citation>
    <scope>NUCLEOTIDE SEQUENCE [LARGE SCALE GENOMIC DNA]</scope>
</reference>
<accession>A0A1F5YE58</accession>
<feature type="region of interest" description="Disordered" evidence="1">
    <location>
        <begin position="87"/>
        <end position="114"/>
    </location>
</feature>
<sequence length="313" mass="34383">MGKSRLAILSLVIFLQLIAGPPYAGGARQLTVVQEKAPMFKEPSISSPIIKYLEKEARLNLLAAEDSFYLVSYGGFEGWVIPYSVREDSGQPPPPGRAEDSTSSAKDTLGGTRPEAKSGRYLVVASRWANVREGPGLDYNIVGKVYQGQLLEKFIKRGDWYRVRLPDSKIAFIRHDLVSDPSGGDRGPAAEKTSAPESGAGSQPADTQGLEERVSRLEKEMAQLQKTLRETQSLLLESRGSGGNAVLPYDANLKAIEAGLRAEQGKKQIIGNKATKVYHLPESVFYDKIPEEFRVYFTTEEQAKKAGYTKSIK</sequence>
<dbReference type="InterPro" id="IPR052354">
    <property type="entry name" value="Cell_Wall_Dynamics_Protein"/>
</dbReference>
<dbReference type="AlphaFoldDB" id="A0A1F5YE58"/>
<dbReference type="Proteomes" id="UP000176992">
    <property type="component" value="Unassembled WGS sequence"/>
</dbReference>
<protein>
    <recommendedName>
        <fullName evidence="2">SH3b domain-containing protein</fullName>
    </recommendedName>
</protein>
<dbReference type="PROSITE" id="PS51781">
    <property type="entry name" value="SH3B"/>
    <property type="match status" value="1"/>
</dbReference>
<evidence type="ECO:0000313" key="3">
    <source>
        <dbReference type="EMBL" id="OGF98433.1"/>
    </source>
</evidence>
<dbReference type="Pfam" id="PF08239">
    <property type="entry name" value="SH3_3"/>
    <property type="match status" value="1"/>
</dbReference>
<dbReference type="PANTHER" id="PTHR34408:SF1">
    <property type="entry name" value="GLYCOSYL HYDROLASE FAMILY 19 DOMAIN-CONTAINING PROTEIN HI_1415"/>
    <property type="match status" value="1"/>
</dbReference>
<evidence type="ECO:0000256" key="1">
    <source>
        <dbReference type="SAM" id="MobiDB-lite"/>
    </source>
</evidence>
<dbReference type="PANTHER" id="PTHR34408">
    <property type="entry name" value="FAMILY PROTEIN, PUTATIVE-RELATED"/>
    <property type="match status" value="1"/>
</dbReference>
<dbReference type="InterPro" id="IPR003646">
    <property type="entry name" value="SH3-like_bac-type"/>
</dbReference>
<comment type="caution">
    <text evidence="3">The sequence shown here is derived from an EMBL/GenBank/DDBJ whole genome shotgun (WGS) entry which is preliminary data.</text>
</comment>
<feature type="domain" description="SH3b" evidence="2">
    <location>
        <begin position="118"/>
        <end position="181"/>
    </location>
</feature>
<dbReference type="SMART" id="SM00287">
    <property type="entry name" value="SH3b"/>
    <property type="match status" value="2"/>
</dbReference>
<dbReference type="InterPro" id="IPR035451">
    <property type="entry name" value="Ada-like_dom_sf"/>
</dbReference>
<dbReference type="EMBL" id="MFIV01000105">
    <property type="protein sequence ID" value="OGF98433.1"/>
    <property type="molecule type" value="Genomic_DNA"/>
</dbReference>
<proteinExistence type="predicted"/>
<name>A0A1F5YE58_9BACT</name>
<feature type="region of interest" description="Disordered" evidence="1">
    <location>
        <begin position="177"/>
        <end position="211"/>
    </location>
</feature>
<evidence type="ECO:0000259" key="2">
    <source>
        <dbReference type="PROSITE" id="PS51781"/>
    </source>
</evidence>
<evidence type="ECO:0000313" key="4">
    <source>
        <dbReference type="Proteomes" id="UP000176992"/>
    </source>
</evidence>
<organism evidence="3 4">
    <name type="scientific">Candidatus Glassbacteria bacterium GWA2_58_10</name>
    <dbReference type="NCBI Taxonomy" id="1817865"/>
    <lineage>
        <taxon>Bacteria</taxon>
        <taxon>Candidatus Glassiibacteriota</taxon>
    </lineage>
</organism>
<dbReference type="Gene3D" id="3.40.10.10">
    <property type="entry name" value="DNA Methylphosphotriester Repair Domain"/>
    <property type="match status" value="1"/>
</dbReference>
<dbReference type="Gene3D" id="2.30.30.40">
    <property type="entry name" value="SH3 Domains"/>
    <property type="match status" value="2"/>
</dbReference>